<sequence length="202" mass="23501">MNSFGKYAGAQHRTPEYFYTAGIHLDISRRNSQNQEKFVNEIEYSYSAPPLENFKDIEYICGSFEKLMNSYTENLPKQIRVILYGAWIDPNFVNARNNKLINLHHFTEIEFALIVEVAKILNDKIPDTVAVLLLMIMGREDKPTVVPKIWPEHVKRMKPLEEEIVSDCGPYNVTSKILLNLLESLNPNRSLVMYRKFEFKKG</sequence>
<dbReference type="AlphaFoldDB" id="A2EGQ4"/>
<dbReference type="KEGG" id="tva:4766040"/>
<dbReference type="Proteomes" id="UP000001542">
    <property type="component" value="Unassembled WGS sequence"/>
</dbReference>
<dbReference type="EMBL" id="DS113384">
    <property type="protein sequence ID" value="EAY08142.1"/>
    <property type="molecule type" value="Genomic_DNA"/>
</dbReference>
<name>A2EGQ4_TRIV3</name>
<dbReference type="VEuPathDB" id="TrichDB:TVAG_302290"/>
<keyword evidence="2" id="KW-1185">Reference proteome</keyword>
<evidence type="ECO:0000313" key="1">
    <source>
        <dbReference type="EMBL" id="EAY08142.1"/>
    </source>
</evidence>
<evidence type="ECO:0000313" key="2">
    <source>
        <dbReference type="Proteomes" id="UP000001542"/>
    </source>
</evidence>
<dbReference type="RefSeq" id="XP_001320365.1">
    <property type="nucleotide sequence ID" value="XM_001320330.1"/>
</dbReference>
<accession>A2EGQ4</accession>
<protein>
    <submittedName>
        <fullName evidence="1">Uncharacterized protein</fullName>
    </submittedName>
</protein>
<reference evidence="1" key="2">
    <citation type="journal article" date="2007" name="Science">
        <title>Draft genome sequence of the sexually transmitted pathogen Trichomonas vaginalis.</title>
        <authorList>
            <person name="Carlton J.M."/>
            <person name="Hirt R.P."/>
            <person name="Silva J.C."/>
            <person name="Delcher A.L."/>
            <person name="Schatz M."/>
            <person name="Zhao Q."/>
            <person name="Wortman J.R."/>
            <person name="Bidwell S.L."/>
            <person name="Alsmark U.C.M."/>
            <person name="Besteiro S."/>
            <person name="Sicheritz-Ponten T."/>
            <person name="Noel C.J."/>
            <person name="Dacks J.B."/>
            <person name="Foster P.G."/>
            <person name="Simillion C."/>
            <person name="Van de Peer Y."/>
            <person name="Miranda-Saavedra D."/>
            <person name="Barton G.J."/>
            <person name="Westrop G.D."/>
            <person name="Mueller S."/>
            <person name="Dessi D."/>
            <person name="Fiori P.L."/>
            <person name="Ren Q."/>
            <person name="Paulsen I."/>
            <person name="Zhang H."/>
            <person name="Bastida-Corcuera F.D."/>
            <person name="Simoes-Barbosa A."/>
            <person name="Brown M.T."/>
            <person name="Hayes R.D."/>
            <person name="Mukherjee M."/>
            <person name="Okumura C.Y."/>
            <person name="Schneider R."/>
            <person name="Smith A.J."/>
            <person name="Vanacova S."/>
            <person name="Villalvazo M."/>
            <person name="Haas B.J."/>
            <person name="Pertea M."/>
            <person name="Feldblyum T.V."/>
            <person name="Utterback T.R."/>
            <person name="Shu C.L."/>
            <person name="Osoegawa K."/>
            <person name="de Jong P.J."/>
            <person name="Hrdy I."/>
            <person name="Horvathova L."/>
            <person name="Zubacova Z."/>
            <person name="Dolezal P."/>
            <person name="Malik S.B."/>
            <person name="Logsdon J.M. Jr."/>
            <person name="Henze K."/>
            <person name="Gupta A."/>
            <person name="Wang C.C."/>
            <person name="Dunne R.L."/>
            <person name="Upcroft J.A."/>
            <person name="Upcroft P."/>
            <person name="White O."/>
            <person name="Salzberg S.L."/>
            <person name="Tang P."/>
            <person name="Chiu C.-H."/>
            <person name="Lee Y.-S."/>
            <person name="Embley T.M."/>
            <person name="Coombs G.H."/>
            <person name="Mottram J.C."/>
            <person name="Tachezy J."/>
            <person name="Fraser-Liggett C.M."/>
            <person name="Johnson P.J."/>
        </authorList>
    </citation>
    <scope>NUCLEOTIDE SEQUENCE [LARGE SCALE GENOMIC DNA]</scope>
    <source>
        <strain evidence="1">G3</strain>
    </source>
</reference>
<organism evidence="1 2">
    <name type="scientific">Trichomonas vaginalis (strain ATCC PRA-98 / G3)</name>
    <dbReference type="NCBI Taxonomy" id="412133"/>
    <lineage>
        <taxon>Eukaryota</taxon>
        <taxon>Metamonada</taxon>
        <taxon>Parabasalia</taxon>
        <taxon>Trichomonadida</taxon>
        <taxon>Trichomonadidae</taxon>
        <taxon>Trichomonas</taxon>
    </lineage>
</organism>
<reference evidence="1" key="1">
    <citation type="submission" date="2006-10" db="EMBL/GenBank/DDBJ databases">
        <authorList>
            <person name="Amadeo P."/>
            <person name="Zhao Q."/>
            <person name="Wortman J."/>
            <person name="Fraser-Liggett C."/>
            <person name="Carlton J."/>
        </authorList>
    </citation>
    <scope>NUCLEOTIDE SEQUENCE</scope>
    <source>
        <strain evidence="1">G3</strain>
    </source>
</reference>
<dbReference type="InParanoid" id="A2EGQ4"/>
<gene>
    <name evidence="1" type="ORF">TVAG_302290</name>
</gene>
<proteinExistence type="predicted"/>
<dbReference type="VEuPathDB" id="TrichDB:TVAGG3_0173050"/>